<gene>
    <name evidence="1" type="ORF">FSB_LOCUS34523</name>
</gene>
<reference evidence="1" key="1">
    <citation type="submission" date="2018-02" db="EMBL/GenBank/DDBJ databases">
        <authorList>
            <person name="Cohen D.B."/>
            <person name="Kent A.D."/>
        </authorList>
    </citation>
    <scope>NUCLEOTIDE SEQUENCE</scope>
</reference>
<dbReference type="Pfam" id="PF01344">
    <property type="entry name" value="Kelch_1"/>
    <property type="match status" value="1"/>
</dbReference>
<dbReference type="InterPro" id="IPR015915">
    <property type="entry name" value="Kelch-typ_b-propeller"/>
</dbReference>
<dbReference type="SUPFAM" id="SSF158702">
    <property type="entry name" value="Sec63 N-terminal domain-like"/>
    <property type="match status" value="1"/>
</dbReference>
<name>A0A2N9H4T1_FAGSY</name>
<protein>
    <submittedName>
        <fullName evidence="1">Uncharacterized protein</fullName>
    </submittedName>
</protein>
<dbReference type="PANTHER" id="PTHR24075">
    <property type="entry name" value="SEC63 DOMAIN-CONTAINING"/>
    <property type="match status" value="1"/>
</dbReference>
<dbReference type="GO" id="GO:0006620">
    <property type="term" value="P:post-translational protein targeting to endoplasmic reticulum membrane"/>
    <property type="evidence" value="ECO:0007669"/>
    <property type="project" value="TreeGrafter"/>
</dbReference>
<dbReference type="InterPro" id="IPR006652">
    <property type="entry name" value="Kelch_1"/>
</dbReference>
<dbReference type="GO" id="GO:0006614">
    <property type="term" value="P:SRP-dependent cotranslational protein targeting to membrane"/>
    <property type="evidence" value="ECO:0007669"/>
    <property type="project" value="TreeGrafter"/>
</dbReference>
<sequence length="445" mass="50162">MMSESGIAIAFCGINTLQPDSGMEWYIIKVPDPECDSYPFAKGKKEEVSTKNLLPFNIAKFYSYGNTTAIGSHLYDIGGVKDPTHLSPLDYYESRELWTLDLNRLSDGWKSGPPMTFHGRFTPPMVLDDKLYVLGGGFYFTFYDEFPSGGNGWIEVFDPSLQTWESLPNPPFNMLRSRHVMAALLKSKKQILVVVDQSHSEETLDYNSDSDDYSGGKHAKFHIYDVTTRGWTTLVPSAVSTLPQFLGRHDDVIDDSPPLLLHLHDQKFCILLQSFTDNIEYVNCLILEVSPIFNEFDENENENDDIDDDDRFWKLRISIVSIQKYPMDHRLLVFDFMHVAAVPLSARKATGGSAEGIAPFLQLPHFSEAVIKKIACKKVRTFQDLQDMSLQERAELLAQVAGFSPVEVQDVEMVLETMPSMAIEVTCETEGEDGIQEGDIVTVHA</sequence>
<dbReference type="GO" id="GO:0003723">
    <property type="term" value="F:RNA binding"/>
    <property type="evidence" value="ECO:0007669"/>
    <property type="project" value="TreeGrafter"/>
</dbReference>
<evidence type="ECO:0000313" key="1">
    <source>
        <dbReference type="EMBL" id="SPD06641.1"/>
    </source>
</evidence>
<proteinExistence type="predicted"/>
<dbReference type="SUPFAM" id="SSF117281">
    <property type="entry name" value="Kelch motif"/>
    <property type="match status" value="1"/>
</dbReference>
<organism evidence="1">
    <name type="scientific">Fagus sylvatica</name>
    <name type="common">Beechnut</name>
    <dbReference type="NCBI Taxonomy" id="28930"/>
    <lineage>
        <taxon>Eukaryota</taxon>
        <taxon>Viridiplantae</taxon>
        <taxon>Streptophyta</taxon>
        <taxon>Embryophyta</taxon>
        <taxon>Tracheophyta</taxon>
        <taxon>Spermatophyta</taxon>
        <taxon>Magnoliopsida</taxon>
        <taxon>eudicotyledons</taxon>
        <taxon>Gunneridae</taxon>
        <taxon>Pentapetalae</taxon>
        <taxon>rosids</taxon>
        <taxon>fabids</taxon>
        <taxon>Fagales</taxon>
        <taxon>Fagaceae</taxon>
        <taxon>Fagus</taxon>
    </lineage>
</organism>
<dbReference type="GO" id="GO:0008320">
    <property type="term" value="F:protein transmembrane transporter activity"/>
    <property type="evidence" value="ECO:0007669"/>
    <property type="project" value="TreeGrafter"/>
</dbReference>
<dbReference type="AlphaFoldDB" id="A0A2N9H4T1"/>
<dbReference type="Gene3D" id="1.10.150.20">
    <property type="entry name" value="5' to 3' exonuclease, C-terminal subdomain"/>
    <property type="match status" value="1"/>
</dbReference>
<dbReference type="GO" id="GO:0031207">
    <property type="term" value="C:Sec62/Sec63 complex"/>
    <property type="evidence" value="ECO:0007669"/>
    <property type="project" value="TreeGrafter"/>
</dbReference>
<accession>A0A2N9H4T1</accession>
<dbReference type="PANTHER" id="PTHR24075:SF0">
    <property type="entry name" value="TRANSLOCATION PROTEIN SEC63 HOMOLOG"/>
    <property type="match status" value="1"/>
</dbReference>
<dbReference type="Gene3D" id="2.120.10.80">
    <property type="entry name" value="Kelch-type beta propeller"/>
    <property type="match status" value="1"/>
</dbReference>
<dbReference type="EMBL" id="OIVN01002813">
    <property type="protein sequence ID" value="SPD06641.1"/>
    <property type="molecule type" value="Genomic_DNA"/>
</dbReference>